<evidence type="ECO:0008006" key="4">
    <source>
        <dbReference type="Google" id="ProtNLM"/>
    </source>
</evidence>
<gene>
    <name evidence="2" type="ORF">BPOR_0011g00100</name>
</gene>
<accession>A0A4Z1L5J8</accession>
<organism evidence="2 3">
    <name type="scientific">Botrytis porri</name>
    <dbReference type="NCBI Taxonomy" id="87229"/>
    <lineage>
        <taxon>Eukaryota</taxon>
        <taxon>Fungi</taxon>
        <taxon>Dikarya</taxon>
        <taxon>Ascomycota</taxon>
        <taxon>Pezizomycotina</taxon>
        <taxon>Leotiomycetes</taxon>
        <taxon>Helotiales</taxon>
        <taxon>Sclerotiniaceae</taxon>
        <taxon>Botrytis</taxon>
    </lineage>
</organism>
<evidence type="ECO:0000256" key="1">
    <source>
        <dbReference type="SAM" id="MobiDB-lite"/>
    </source>
</evidence>
<evidence type="ECO:0000313" key="2">
    <source>
        <dbReference type="EMBL" id="TGO92059.1"/>
    </source>
</evidence>
<protein>
    <recommendedName>
        <fullName evidence="4">Histone H1</fullName>
    </recommendedName>
</protein>
<evidence type="ECO:0000313" key="3">
    <source>
        <dbReference type="Proteomes" id="UP000297280"/>
    </source>
</evidence>
<dbReference type="STRING" id="87229.A0A4Z1L5J8"/>
<proteinExistence type="predicted"/>
<name>A0A4Z1L5J8_9HELO</name>
<dbReference type="EMBL" id="PQXO01000011">
    <property type="protein sequence ID" value="TGO92059.1"/>
    <property type="molecule type" value="Genomic_DNA"/>
</dbReference>
<feature type="compositionally biased region" description="Basic residues" evidence="1">
    <location>
        <begin position="115"/>
        <end position="129"/>
    </location>
</feature>
<dbReference type="AlphaFoldDB" id="A0A4Z1L5J8"/>
<feature type="compositionally biased region" description="Basic and acidic residues" evidence="1">
    <location>
        <begin position="69"/>
        <end position="103"/>
    </location>
</feature>
<keyword evidence="3" id="KW-1185">Reference proteome</keyword>
<dbReference type="Proteomes" id="UP000297280">
    <property type="component" value="Unassembled WGS sequence"/>
</dbReference>
<sequence>MPSVTRTASGKIPARTVLAPVEPPKQKKAAPKANTGKKVAAPTKGSKPTGIGAKPAQKKKPTVAAKSKPVVEKIEEAAEKAADTVEEKVDEATAEKQAVEKPAPKKKATPAPKKPVTKKPVSKKPAVKA</sequence>
<comment type="caution">
    <text evidence="2">The sequence shown here is derived from an EMBL/GenBank/DDBJ whole genome shotgun (WGS) entry which is preliminary data.</text>
</comment>
<feature type="region of interest" description="Disordered" evidence="1">
    <location>
        <begin position="1"/>
        <end position="129"/>
    </location>
</feature>
<reference evidence="2 3" key="1">
    <citation type="submission" date="2017-12" db="EMBL/GenBank/DDBJ databases">
        <title>Comparative genomics of Botrytis spp.</title>
        <authorList>
            <person name="Valero-Jimenez C.A."/>
            <person name="Tapia P."/>
            <person name="Veloso J."/>
            <person name="Silva-Moreno E."/>
            <person name="Staats M."/>
            <person name="Valdes J.H."/>
            <person name="Van Kan J.A.L."/>
        </authorList>
    </citation>
    <scope>NUCLEOTIDE SEQUENCE [LARGE SCALE GENOMIC DNA]</scope>
    <source>
        <strain evidence="2 3">MUCL3349</strain>
    </source>
</reference>